<dbReference type="InterPro" id="IPR050881">
    <property type="entry name" value="LL-DAP_aminotransferase"/>
</dbReference>
<dbReference type="InterPro" id="IPR019880">
    <property type="entry name" value="OxyQ"/>
</dbReference>
<dbReference type="Pfam" id="PF00155">
    <property type="entry name" value="Aminotran_1_2"/>
    <property type="match status" value="1"/>
</dbReference>
<gene>
    <name evidence="5" type="ORF">JMN37_03665</name>
</gene>
<dbReference type="Proteomes" id="UP001205920">
    <property type="component" value="Unassembled WGS sequence"/>
</dbReference>
<dbReference type="AlphaFoldDB" id="A0AAW5HT67"/>
<evidence type="ECO:0000256" key="3">
    <source>
        <dbReference type="ARBA" id="ARBA00022679"/>
    </source>
</evidence>
<dbReference type="InterPro" id="IPR015422">
    <property type="entry name" value="PyrdxlP-dep_Trfase_small"/>
</dbReference>
<dbReference type="Gene3D" id="3.90.1150.10">
    <property type="entry name" value="Aspartate Aminotransferase, domain 1"/>
    <property type="match status" value="1"/>
</dbReference>
<dbReference type="PANTHER" id="PTHR42832:SF3">
    <property type="entry name" value="L-GLUTAMINE--4-(METHYLSULFANYL)-2-OXOBUTANOATE AMINOTRANSFERASE"/>
    <property type="match status" value="1"/>
</dbReference>
<evidence type="ECO:0000259" key="4">
    <source>
        <dbReference type="Pfam" id="PF00155"/>
    </source>
</evidence>
<keyword evidence="3 5" id="KW-0808">Transferase</keyword>
<reference evidence="5 6" key="1">
    <citation type="submission" date="2021-01" db="EMBL/GenBank/DDBJ databases">
        <title>Identification and Characterization of Corynebacterium sp.</title>
        <authorList>
            <person name="Luo Q."/>
            <person name="Qu P."/>
            <person name="Chen Q."/>
        </authorList>
    </citation>
    <scope>NUCLEOTIDE SEQUENCE [LARGE SCALE GENOMIC DNA]</scope>
    <source>
        <strain evidence="5 6">MC-18</strain>
    </source>
</reference>
<comment type="cofactor">
    <cofactor evidence="1">
        <name>pyridoxal 5'-phosphate</name>
        <dbReference type="ChEBI" id="CHEBI:597326"/>
    </cofactor>
</comment>
<keyword evidence="6" id="KW-1185">Reference proteome</keyword>
<dbReference type="RefSeq" id="WP_252931068.1">
    <property type="nucleotide sequence ID" value="NZ_JAEUWV010000003.1"/>
</dbReference>
<proteinExistence type="predicted"/>
<name>A0AAW5HT67_9CORY</name>
<keyword evidence="2 5" id="KW-0032">Aminotransferase</keyword>
<dbReference type="InterPro" id="IPR015421">
    <property type="entry name" value="PyrdxlP-dep_Trfase_major"/>
</dbReference>
<feature type="domain" description="Aminotransferase class I/classII large" evidence="4">
    <location>
        <begin position="36"/>
        <end position="366"/>
    </location>
</feature>
<dbReference type="GO" id="GO:0030170">
    <property type="term" value="F:pyridoxal phosphate binding"/>
    <property type="evidence" value="ECO:0007669"/>
    <property type="project" value="InterPro"/>
</dbReference>
<dbReference type="CDD" id="cd00609">
    <property type="entry name" value="AAT_like"/>
    <property type="match status" value="1"/>
</dbReference>
<comment type="caution">
    <text evidence="5">The sequence shown here is derived from an EMBL/GenBank/DDBJ whole genome shotgun (WGS) entry which is preliminary data.</text>
</comment>
<evidence type="ECO:0000313" key="6">
    <source>
        <dbReference type="Proteomes" id="UP001205920"/>
    </source>
</evidence>
<dbReference type="PANTHER" id="PTHR42832">
    <property type="entry name" value="AMINO ACID AMINOTRANSFERASE"/>
    <property type="match status" value="1"/>
</dbReference>
<dbReference type="InterPro" id="IPR004839">
    <property type="entry name" value="Aminotransferase_I/II_large"/>
</dbReference>
<dbReference type="InterPro" id="IPR015424">
    <property type="entry name" value="PyrdxlP-dep_Trfase"/>
</dbReference>
<dbReference type="GO" id="GO:0009016">
    <property type="term" value="F:succinyldiaminopimelate transaminase activity"/>
    <property type="evidence" value="ECO:0007669"/>
    <property type="project" value="UniProtKB-EC"/>
</dbReference>
<dbReference type="SUPFAM" id="SSF53383">
    <property type="entry name" value="PLP-dependent transferases"/>
    <property type="match status" value="1"/>
</dbReference>
<dbReference type="Gene3D" id="3.40.640.10">
    <property type="entry name" value="Type I PLP-dependent aspartate aminotransferase-like (Major domain)"/>
    <property type="match status" value="1"/>
</dbReference>
<accession>A0AAW5HT67</accession>
<organism evidence="5 6">
    <name type="scientific">Corynebacterium lipophilum</name>
    <dbReference type="NCBI Taxonomy" id="2804918"/>
    <lineage>
        <taxon>Bacteria</taxon>
        <taxon>Bacillati</taxon>
        <taxon>Actinomycetota</taxon>
        <taxon>Actinomycetes</taxon>
        <taxon>Mycobacteriales</taxon>
        <taxon>Corynebacteriaceae</taxon>
        <taxon>Corynebacterium</taxon>
    </lineage>
</organism>
<dbReference type="EC" id="2.6.1.17" evidence="5"/>
<evidence type="ECO:0000256" key="1">
    <source>
        <dbReference type="ARBA" id="ARBA00001933"/>
    </source>
</evidence>
<dbReference type="NCBIfam" id="TIGR03539">
    <property type="entry name" value="DapC_actino"/>
    <property type="match status" value="1"/>
</dbReference>
<sequence length="368" mass="39680">MSTHHRAGLGEQLPEFPWDTILDVKQKAASHPGGLIDLSVGTPVDSVDPSIQLALAEHAAAPGYPPTQGSVELRQAIADSLERRYNIQGLNADAVLPVIGTKEAVAWLPTLLNLRGGIVVIPEIAYPTYEVAAIIAGCKVVRSDVPVDGASLVFLNTPSNPTGRVLSAEEMRVWVDYARETGAIIASDECYMGLAWDEERRPVSLLDPAVSGGDNTNLLVLHSLSKTSNMASYRVGFIAGDEKLVQELLLLRKHTGMMVPGPIQAATLTALRDDQHETLQRLRYANRRVTLLRALLAAGCSVEHSEAGLYLWTRREGADARQTLDWFAQRGILVAPGDFYGPGGSQHVRVGLTASDEAIAEAAQRLSE</sequence>
<evidence type="ECO:0000313" key="5">
    <source>
        <dbReference type="EMBL" id="MCO6394087.1"/>
    </source>
</evidence>
<protein>
    <submittedName>
        <fullName evidence="5">Succinyldiaminopimelate transaminase</fullName>
        <ecNumber evidence="5">2.6.1.17</ecNumber>
    </submittedName>
</protein>
<dbReference type="EMBL" id="JAEUWV010000003">
    <property type="protein sequence ID" value="MCO6394087.1"/>
    <property type="molecule type" value="Genomic_DNA"/>
</dbReference>
<evidence type="ECO:0000256" key="2">
    <source>
        <dbReference type="ARBA" id="ARBA00022576"/>
    </source>
</evidence>